<dbReference type="InterPro" id="IPR001210">
    <property type="entry name" value="Ribosomal_eS17"/>
</dbReference>
<name>A0A1J6KPT8_NICAT</name>
<evidence type="ECO:0000313" key="3">
    <source>
        <dbReference type="Proteomes" id="UP000187609"/>
    </source>
</evidence>
<feature type="compositionally biased region" description="Polar residues" evidence="1">
    <location>
        <begin position="400"/>
        <end position="418"/>
    </location>
</feature>
<dbReference type="Proteomes" id="UP000187609">
    <property type="component" value="Unassembled WGS sequence"/>
</dbReference>
<feature type="region of interest" description="Disordered" evidence="1">
    <location>
        <begin position="231"/>
        <end position="264"/>
    </location>
</feature>
<comment type="caution">
    <text evidence="2">The sequence shown here is derived from an EMBL/GenBank/DDBJ whole genome shotgun (WGS) entry which is preliminary data.</text>
</comment>
<dbReference type="GO" id="GO:0006412">
    <property type="term" value="P:translation"/>
    <property type="evidence" value="ECO:0007669"/>
    <property type="project" value="InterPro"/>
</dbReference>
<keyword evidence="3" id="KW-1185">Reference proteome</keyword>
<feature type="compositionally biased region" description="Basic and acidic residues" evidence="1">
    <location>
        <begin position="252"/>
        <end position="264"/>
    </location>
</feature>
<proteinExistence type="predicted"/>
<accession>A0A1J6KPT8</accession>
<protein>
    <submittedName>
        <fullName evidence="2">Uncharacterized protein</fullName>
    </submittedName>
</protein>
<sequence>MIDKGPPKPSRDVPAKTALARIFNVMNPVVQAYDKQNLSKAATGLFTKVPIDPNVRLVNQEMQQYVDNEELECAAAIGSKTAHRDEIAAQIGNVEDGLAEGDRGTAGVEQILPVPCDNAVPGKQSATVVSNLEATVPLNVTSDRLVAAVSTDATGIVDMQDGKELDRAASVVDGKAQNILQQTATTKPKDGGFETLDCAAVTASMDVKNSNGIVQTNTRVLNPIVALKPTAGTLNDSDDRVDTSNKSGNKTTVKDKKDRAHDQHNAASIDLGCKSIGSKATTGQEREVLVAAIGGNQGTDARTKTKEIMQRSSHVNVNKEVGKMIGITGKSGQISTDAANGWAVVNRSPDRKVASSRKNLKSAEETIRCSNYFDTLANAQDYGENDAENNLEFVVSQSGQNISPATGKQQHQSALVSSSDKRDQGSASLGNKIAGFSTHLMKHIDWKGPVRGKLLEEEERERHMEFVK</sequence>
<evidence type="ECO:0000313" key="2">
    <source>
        <dbReference type="EMBL" id="OIT26864.1"/>
    </source>
</evidence>
<organism evidence="2 3">
    <name type="scientific">Nicotiana attenuata</name>
    <name type="common">Coyote tobacco</name>
    <dbReference type="NCBI Taxonomy" id="49451"/>
    <lineage>
        <taxon>Eukaryota</taxon>
        <taxon>Viridiplantae</taxon>
        <taxon>Streptophyta</taxon>
        <taxon>Embryophyta</taxon>
        <taxon>Tracheophyta</taxon>
        <taxon>Spermatophyta</taxon>
        <taxon>Magnoliopsida</taxon>
        <taxon>eudicotyledons</taxon>
        <taxon>Gunneridae</taxon>
        <taxon>Pentapetalae</taxon>
        <taxon>asterids</taxon>
        <taxon>lamiids</taxon>
        <taxon>Solanales</taxon>
        <taxon>Solanaceae</taxon>
        <taxon>Nicotianoideae</taxon>
        <taxon>Nicotianeae</taxon>
        <taxon>Nicotiana</taxon>
    </lineage>
</organism>
<evidence type="ECO:0000256" key="1">
    <source>
        <dbReference type="SAM" id="MobiDB-lite"/>
    </source>
</evidence>
<dbReference type="SMR" id="A0A1J6KPT8"/>
<gene>
    <name evidence="2" type="ORF">A4A49_23727</name>
</gene>
<dbReference type="Gramene" id="OIT26864">
    <property type="protein sequence ID" value="OIT26864"/>
    <property type="gene ID" value="A4A49_23727"/>
</dbReference>
<dbReference type="Pfam" id="PF00833">
    <property type="entry name" value="Ribosomal_S17e"/>
    <property type="match status" value="1"/>
</dbReference>
<dbReference type="STRING" id="49451.A0A1J6KPT8"/>
<dbReference type="EMBL" id="MJEQ01002633">
    <property type="protein sequence ID" value="OIT26864.1"/>
    <property type="molecule type" value="Genomic_DNA"/>
</dbReference>
<feature type="region of interest" description="Disordered" evidence="1">
    <location>
        <begin position="400"/>
        <end position="430"/>
    </location>
</feature>
<dbReference type="GO" id="GO:0005840">
    <property type="term" value="C:ribosome"/>
    <property type="evidence" value="ECO:0007669"/>
    <property type="project" value="InterPro"/>
</dbReference>
<reference evidence="2" key="1">
    <citation type="submission" date="2016-11" db="EMBL/GenBank/DDBJ databases">
        <title>The genome of Nicotiana attenuata.</title>
        <authorList>
            <person name="Xu S."/>
            <person name="Brockmoeller T."/>
            <person name="Gaquerel E."/>
            <person name="Navarro A."/>
            <person name="Kuhl H."/>
            <person name="Gase K."/>
            <person name="Ling Z."/>
            <person name="Zhou W."/>
            <person name="Kreitzer C."/>
            <person name="Stanke M."/>
            <person name="Tang H."/>
            <person name="Lyons E."/>
            <person name="Pandey P."/>
            <person name="Pandey S.P."/>
            <person name="Timmermann B."/>
            <person name="Baldwin I.T."/>
        </authorList>
    </citation>
    <scope>NUCLEOTIDE SEQUENCE [LARGE SCALE GENOMIC DNA]</scope>
    <source>
        <strain evidence="2">UT</strain>
    </source>
</reference>
<dbReference type="AlphaFoldDB" id="A0A1J6KPT8"/>
<dbReference type="GO" id="GO:0003735">
    <property type="term" value="F:structural constituent of ribosome"/>
    <property type="evidence" value="ECO:0007669"/>
    <property type="project" value="InterPro"/>
</dbReference>